<feature type="domain" description="Transposase Tc1-like" evidence="1">
    <location>
        <begin position="71"/>
        <end position="141"/>
    </location>
</feature>
<sequence>MGKSKDLSDFEKGQIVMARRLGQSISKTAGFVGCSRFAVVSTYQKWSKEGQPVNRRQGHGRPRLIDARGERRLARVVQSHRRATVAQIAEKLNAGFDRKVSEHTVHRSLLRMGLRSCRPVRVPMLTPVHRRKRLQWAREHQKWTIEQWKKVAYSGESRFLLQHVDGQVCVRRLPGEEMAAGCTMERRQAGGDSVMLWAVFCWETLGPGIHVDVTLTRTTYLSIVADHVHPFMAVVFPDGSGIFQQDNAPCHSAKTVQEWFEEHDEEFKVLTWPPNSPDLNPIEHLWDVLEKQLSSMEAPPHNFQDLKDLLLTSWCLIPQDTFRGLVESMPQRVRAVLVERGGPTQY</sequence>
<dbReference type="GeneTree" id="ENSGT01150000286933"/>
<dbReference type="SUPFAM" id="SSF46689">
    <property type="entry name" value="Homeodomain-like"/>
    <property type="match status" value="1"/>
</dbReference>
<dbReference type="Pfam" id="PF01498">
    <property type="entry name" value="HTH_Tnp_Tc3_2"/>
    <property type="match status" value="1"/>
</dbReference>
<dbReference type="InterPro" id="IPR036397">
    <property type="entry name" value="RNaseH_sf"/>
</dbReference>
<protein>
    <recommendedName>
        <fullName evidence="5">Tc1-like transposase DDE domain-containing protein</fullName>
    </recommendedName>
</protein>
<dbReference type="InParanoid" id="A0A3Q1F710"/>
<dbReference type="InterPro" id="IPR052338">
    <property type="entry name" value="Transposase_5"/>
</dbReference>
<evidence type="ECO:0000259" key="2">
    <source>
        <dbReference type="Pfam" id="PF13358"/>
    </source>
</evidence>
<accession>A0A3Q1F710</accession>
<dbReference type="GO" id="GO:0015074">
    <property type="term" value="P:DNA integration"/>
    <property type="evidence" value="ECO:0007669"/>
    <property type="project" value="InterPro"/>
</dbReference>
<evidence type="ECO:0008006" key="5">
    <source>
        <dbReference type="Google" id="ProtNLM"/>
    </source>
</evidence>
<evidence type="ECO:0000313" key="4">
    <source>
        <dbReference type="Proteomes" id="UP000257200"/>
    </source>
</evidence>
<name>A0A3Q1F710_9TELE</name>
<dbReference type="GO" id="GO:0006313">
    <property type="term" value="P:DNA transposition"/>
    <property type="evidence" value="ECO:0007669"/>
    <property type="project" value="InterPro"/>
</dbReference>
<evidence type="ECO:0000313" key="3">
    <source>
        <dbReference type="Ensembl" id="ENSAPOP00000003065.1"/>
    </source>
</evidence>
<dbReference type="Proteomes" id="UP000257200">
    <property type="component" value="Unplaced"/>
</dbReference>
<feature type="domain" description="Tc1-like transposase DDE" evidence="2">
    <location>
        <begin position="246"/>
        <end position="302"/>
    </location>
</feature>
<dbReference type="InterPro" id="IPR002492">
    <property type="entry name" value="Transposase_Tc1-like"/>
</dbReference>
<dbReference type="InterPro" id="IPR038717">
    <property type="entry name" value="Tc1-like_DDE_dom"/>
</dbReference>
<dbReference type="Pfam" id="PF13358">
    <property type="entry name" value="DDE_3"/>
    <property type="match status" value="1"/>
</dbReference>
<keyword evidence="4" id="KW-1185">Reference proteome</keyword>
<dbReference type="InterPro" id="IPR009057">
    <property type="entry name" value="Homeodomain-like_sf"/>
</dbReference>
<dbReference type="Gene3D" id="3.30.420.10">
    <property type="entry name" value="Ribonuclease H-like superfamily/Ribonuclease H"/>
    <property type="match status" value="1"/>
</dbReference>
<dbReference type="STRING" id="80966.ENSAPOP00000003065"/>
<dbReference type="PANTHER" id="PTHR23022:SF135">
    <property type="entry name" value="SI:DKEY-77F5.3"/>
    <property type="match status" value="1"/>
</dbReference>
<evidence type="ECO:0000259" key="1">
    <source>
        <dbReference type="Pfam" id="PF01498"/>
    </source>
</evidence>
<reference evidence="3" key="1">
    <citation type="submission" date="2025-08" db="UniProtKB">
        <authorList>
            <consortium name="Ensembl"/>
        </authorList>
    </citation>
    <scope>IDENTIFICATION</scope>
</reference>
<reference evidence="3" key="2">
    <citation type="submission" date="2025-09" db="UniProtKB">
        <authorList>
            <consortium name="Ensembl"/>
        </authorList>
    </citation>
    <scope>IDENTIFICATION</scope>
</reference>
<dbReference type="GO" id="GO:0003677">
    <property type="term" value="F:DNA binding"/>
    <property type="evidence" value="ECO:0007669"/>
    <property type="project" value="InterPro"/>
</dbReference>
<dbReference type="Ensembl" id="ENSAPOT00000012382.1">
    <property type="protein sequence ID" value="ENSAPOP00000003065.1"/>
    <property type="gene ID" value="ENSAPOG00000004509.1"/>
</dbReference>
<organism evidence="3 4">
    <name type="scientific">Acanthochromis polyacanthus</name>
    <name type="common">spiny chromis</name>
    <dbReference type="NCBI Taxonomy" id="80966"/>
    <lineage>
        <taxon>Eukaryota</taxon>
        <taxon>Metazoa</taxon>
        <taxon>Chordata</taxon>
        <taxon>Craniata</taxon>
        <taxon>Vertebrata</taxon>
        <taxon>Euteleostomi</taxon>
        <taxon>Actinopterygii</taxon>
        <taxon>Neopterygii</taxon>
        <taxon>Teleostei</taxon>
        <taxon>Neoteleostei</taxon>
        <taxon>Acanthomorphata</taxon>
        <taxon>Ovalentaria</taxon>
        <taxon>Pomacentridae</taxon>
        <taxon>Acanthochromis</taxon>
    </lineage>
</organism>
<dbReference type="PANTHER" id="PTHR23022">
    <property type="entry name" value="TRANSPOSABLE ELEMENT-RELATED"/>
    <property type="match status" value="1"/>
</dbReference>
<proteinExistence type="predicted"/>
<dbReference type="AlphaFoldDB" id="A0A3Q1F710"/>